<evidence type="ECO:0000313" key="7">
    <source>
        <dbReference type="Proteomes" id="UP001595998"/>
    </source>
</evidence>
<gene>
    <name evidence="6" type="ORF">ACFOZ9_16015</name>
</gene>
<proteinExistence type="predicted"/>
<dbReference type="NCBIfam" id="TIGR02532">
    <property type="entry name" value="IV_pilin_GFxxxE"/>
    <property type="match status" value="1"/>
</dbReference>
<comment type="subcellular location">
    <subcellularLocation>
        <location evidence="1">Cell outer membrane</location>
        <topology evidence="1">Single-pass membrane protein</topology>
    </subcellularLocation>
    <subcellularLocation>
        <location evidence="2">Periplasm</location>
    </subcellularLocation>
</comment>
<protein>
    <submittedName>
        <fullName evidence="6">Tfp pilus assembly protein FimT/FimU</fullName>
    </submittedName>
</protein>
<accession>A0ABV8XS76</accession>
<dbReference type="PANTHER" id="PTHR30093">
    <property type="entry name" value="GENERAL SECRETION PATHWAY PROTEIN G"/>
    <property type="match status" value="1"/>
</dbReference>
<keyword evidence="7" id="KW-1185">Reference proteome</keyword>
<reference evidence="7" key="1">
    <citation type="journal article" date="2019" name="Int. J. Syst. Evol. Microbiol.">
        <title>The Global Catalogue of Microorganisms (GCM) 10K type strain sequencing project: providing services to taxonomists for standard genome sequencing and annotation.</title>
        <authorList>
            <consortium name="The Broad Institute Genomics Platform"/>
            <consortium name="The Broad Institute Genome Sequencing Center for Infectious Disease"/>
            <person name="Wu L."/>
            <person name="Ma J."/>
        </authorList>
    </citation>
    <scope>NUCLEOTIDE SEQUENCE [LARGE SCALE GENOMIC DNA]</scope>
    <source>
        <strain evidence="7">CCUG 56029</strain>
    </source>
</reference>
<dbReference type="Proteomes" id="UP001595998">
    <property type="component" value="Unassembled WGS sequence"/>
</dbReference>
<dbReference type="Gene3D" id="3.30.700.10">
    <property type="entry name" value="Glycoprotein, Type 4 Pilin"/>
    <property type="match status" value="1"/>
</dbReference>
<evidence type="ECO:0000256" key="4">
    <source>
        <dbReference type="ARBA" id="ARBA00023237"/>
    </source>
</evidence>
<sequence length="165" mass="17640">MKHGGFTLIEVLVVVAIVGILAGIGLVNYSRWRASSTVMDGAQQFAQAINAVRTGVKKANACWQLSLGSTSASNMQYQVRRYSTPTCPATAVPLQTQLYTLPGGTRLVLLDASGAPTSTDRPINFVPPYGTTDASPNTYAVRWAANTDIQRKVRVTSVLGKVIVK</sequence>
<name>A0ABV8XS76_9DEIO</name>
<evidence type="ECO:0000256" key="2">
    <source>
        <dbReference type="ARBA" id="ARBA00004418"/>
    </source>
</evidence>
<evidence type="ECO:0000256" key="1">
    <source>
        <dbReference type="ARBA" id="ARBA00004203"/>
    </source>
</evidence>
<dbReference type="PROSITE" id="PS00409">
    <property type="entry name" value="PROKAR_NTER_METHYL"/>
    <property type="match status" value="1"/>
</dbReference>
<dbReference type="RefSeq" id="WP_380041497.1">
    <property type="nucleotide sequence ID" value="NZ_JBHSEH010000024.1"/>
</dbReference>
<keyword evidence="3" id="KW-0574">Periplasm</keyword>
<feature type="transmembrane region" description="Helical" evidence="5">
    <location>
        <begin position="6"/>
        <end position="29"/>
    </location>
</feature>
<keyword evidence="4" id="KW-0998">Cell outer membrane</keyword>
<evidence type="ECO:0000256" key="5">
    <source>
        <dbReference type="SAM" id="Phobius"/>
    </source>
</evidence>
<evidence type="ECO:0000313" key="6">
    <source>
        <dbReference type="EMBL" id="MFC4427724.1"/>
    </source>
</evidence>
<keyword evidence="5" id="KW-0812">Transmembrane</keyword>
<comment type="caution">
    <text evidence="6">The sequence shown here is derived from an EMBL/GenBank/DDBJ whole genome shotgun (WGS) entry which is preliminary data.</text>
</comment>
<evidence type="ECO:0000256" key="3">
    <source>
        <dbReference type="ARBA" id="ARBA00022764"/>
    </source>
</evidence>
<dbReference type="InterPro" id="IPR045584">
    <property type="entry name" value="Pilin-like"/>
</dbReference>
<dbReference type="EMBL" id="JBHSEH010000024">
    <property type="protein sequence ID" value="MFC4427724.1"/>
    <property type="molecule type" value="Genomic_DNA"/>
</dbReference>
<dbReference type="SUPFAM" id="SSF54523">
    <property type="entry name" value="Pili subunits"/>
    <property type="match status" value="1"/>
</dbReference>
<organism evidence="6 7">
    <name type="scientific">Deinococcus navajonensis</name>
    <dbReference type="NCBI Taxonomy" id="309884"/>
    <lineage>
        <taxon>Bacteria</taxon>
        <taxon>Thermotogati</taxon>
        <taxon>Deinococcota</taxon>
        <taxon>Deinococci</taxon>
        <taxon>Deinococcales</taxon>
        <taxon>Deinococcaceae</taxon>
        <taxon>Deinococcus</taxon>
    </lineage>
</organism>
<keyword evidence="5" id="KW-0472">Membrane</keyword>
<keyword evidence="5" id="KW-1133">Transmembrane helix</keyword>
<dbReference type="InterPro" id="IPR012902">
    <property type="entry name" value="N_methyl_site"/>
</dbReference>
<dbReference type="Pfam" id="PF07963">
    <property type="entry name" value="N_methyl"/>
    <property type="match status" value="1"/>
</dbReference>